<dbReference type="EMBL" id="UINC01096218">
    <property type="protein sequence ID" value="SVC52926.1"/>
    <property type="molecule type" value="Genomic_DNA"/>
</dbReference>
<proteinExistence type="predicted"/>
<gene>
    <name evidence="1" type="ORF">METZ01_LOCUS305780</name>
</gene>
<reference evidence="1" key="1">
    <citation type="submission" date="2018-05" db="EMBL/GenBank/DDBJ databases">
        <authorList>
            <person name="Lanie J.A."/>
            <person name="Ng W.-L."/>
            <person name="Kazmierczak K.M."/>
            <person name="Andrzejewski T.M."/>
            <person name="Davidsen T.M."/>
            <person name="Wayne K.J."/>
            <person name="Tettelin H."/>
            <person name="Glass J.I."/>
            <person name="Rusch D."/>
            <person name="Podicherti R."/>
            <person name="Tsui H.-C.T."/>
            <person name="Winkler M.E."/>
        </authorList>
    </citation>
    <scope>NUCLEOTIDE SEQUENCE</scope>
</reference>
<organism evidence="1">
    <name type="scientific">marine metagenome</name>
    <dbReference type="NCBI Taxonomy" id="408172"/>
    <lineage>
        <taxon>unclassified sequences</taxon>
        <taxon>metagenomes</taxon>
        <taxon>ecological metagenomes</taxon>
    </lineage>
</organism>
<dbReference type="AlphaFoldDB" id="A0A382MVX3"/>
<sequence length="50" mass="5714">MILPFAIESPSHLRESKFETAHVLIRLQSIVYFPSSTEDYESIQVTAFSP</sequence>
<accession>A0A382MVX3</accession>
<protein>
    <submittedName>
        <fullName evidence="1">Uncharacterized protein</fullName>
    </submittedName>
</protein>
<name>A0A382MVX3_9ZZZZ</name>
<evidence type="ECO:0000313" key="1">
    <source>
        <dbReference type="EMBL" id="SVC52926.1"/>
    </source>
</evidence>